<dbReference type="InterPro" id="IPR036457">
    <property type="entry name" value="PPM-type-like_dom_sf"/>
</dbReference>
<dbReference type="CDD" id="cd00143">
    <property type="entry name" value="PP2Cc"/>
    <property type="match status" value="1"/>
</dbReference>
<comment type="caution">
    <text evidence="2">The sequence shown here is derived from an EMBL/GenBank/DDBJ whole genome shotgun (WGS) entry which is preliminary data.</text>
</comment>
<dbReference type="InterPro" id="IPR015655">
    <property type="entry name" value="PP2C"/>
</dbReference>
<sequence>MNRLFIASDTDIGKKRSENQDRVHAEFLADNVAVAVVCDGMGGASSGGVASQLAIDAVVKRIKENFRKDMKPNSIRNLMLTSVHYANTIVYGKSKEDIDKNGMGTTCVAALVVDKTVYMVSVGDSRGYLLTKDGIAQITTDHTYVEMLYRSGQITKEEAKNHHMRNVITKAVGVESDVEVDYFELEENDNFAVLLCSDGLTNYCTDNMIYETVFGNNLDEAIKQLIAFANECGGKDNITAAVIAN</sequence>
<reference evidence="2" key="1">
    <citation type="submission" date="2023-01" db="EMBL/GenBank/DDBJ databases">
        <title>Human gut microbiome strain richness.</title>
        <authorList>
            <person name="Chen-Liaw A."/>
        </authorList>
    </citation>
    <scope>NUCLEOTIDE SEQUENCE</scope>
    <source>
        <strain evidence="3">D43st1_D9_D43t1_170807</strain>
        <strain evidence="2">D59st1_B8_D59t2_181005</strain>
    </source>
</reference>
<dbReference type="AlphaFoldDB" id="A0AAW6DUD9"/>
<feature type="domain" description="PPM-type phosphatase" evidence="1">
    <location>
        <begin position="5"/>
        <end position="245"/>
    </location>
</feature>
<organism evidence="2 4">
    <name type="scientific">Ruminococcus bicirculans</name>
    <name type="common">ex Wegman et al. 2014</name>
    <dbReference type="NCBI Taxonomy" id="1160721"/>
    <lineage>
        <taxon>Bacteria</taxon>
        <taxon>Bacillati</taxon>
        <taxon>Bacillota</taxon>
        <taxon>Clostridia</taxon>
        <taxon>Eubacteriales</taxon>
        <taxon>Oscillospiraceae</taxon>
        <taxon>Ruminococcus</taxon>
    </lineage>
</organism>
<dbReference type="PANTHER" id="PTHR13832:SF827">
    <property type="entry name" value="PROTEIN PHOSPHATASE 1L"/>
    <property type="match status" value="1"/>
</dbReference>
<dbReference type="SMART" id="SM00331">
    <property type="entry name" value="PP2C_SIG"/>
    <property type="match status" value="1"/>
</dbReference>
<dbReference type="InterPro" id="IPR001932">
    <property type="entry name" value="PPM-type_phosphatase-like_dom"/>
</dbReference>
<evidence type="ECO:0000259" key="1">
    <source>
        <dbReference type="PROSITE" id="PS51746"/>
    </source>
</evidence>
<dbReference type="EMBL" id="JAQMLU010000028">
    <property type="protein sequence ID" value="MDB8751279.1"/>
    <property type="molecule type" value="Genomic_DNA"/>
</dbReference>
<dbReference type="RefSeq" id="WP_242843618.1">
    <property type="nucleotide sequence ID" value="NZ_CAKVSD010000024.1"/>
</dbReference>
<proteinExistence type="predicted"/>
<evidence type="ECO:0000313" key="3">
    <source>
        <dbReference type="EMBL" id="MDB8751279.1"/>
    </source>
</evidence>
<dbReference type="Gene3D" id="3.60.40.10">
    <property type="entry name" value="PPM-type phosphatase domain"/>
    <property type="match status" value="1"/>
</dbReference>
<dbReference type="Proteomes" id="UP001213042">
    <property type="component" value="Unassembled WGS sequence"/>
</dbReference>
<evidence type="ECO:0000313" key="2">
    <source>
        <dbReference type="EMBL" id="MDB8741788.1"/>
    </source>
</evidence>
<dbReference type="NCBIfam" id="NF033484">
    <property type="entry name" value="Stp1_PP2C_phos"/>
    <property type="match status" value="1"/>
</dbReference>
<dbReference type="GO" id="GO:0004722">
    <property type="term" value="F:protein serine/threonine phosphatase activity"/>
    <property type="evidence" value="ECO:0007669"/>
    <property type="project" value="InterPro"/>
</dbReference>
<dbReference type="PANTHER" id="PTHR13832">
    <property type="entry name" value="PROTEIN PHOSPHATASE 2C"/>
    <property type="match status" value="1"/>
</dbReference>
<accession>A0AAW6DUD9</accession>
<dbReference type="Pfam" id="PF13672">
    <property type="entry name" value="PP2C_2"/>
    <property type="match status" value="1"/>
</dbReference>
<dbReference type="Proteomes" id="UP001211421">
    <property type="component" value="Unassembled WGS sequence"/>
</dbReference>
<dbReference type="PROSITE" id="PS51746">
    <property type="entry name" value="PPM_2"/>
    <property type="match status" value="1"/>
</dbReference>
<name>A0AAW6DUD9_9FIRM</name>
<evidence type="ECO:0000313" key="4">
    <source>
        <dbReference type="Proteomes" id="UP001211421"/>
    </source>
</evidence>
<dbReference type="EMBL" id="JAQMLS010000004">
    <property type="protein sequence ID" value="MDB8741788.1"/>
    <property type="molecule type" value="Genomic_DNA"/>
</dbReference>
<dbReference type="SUPFAM" id="SSF81606">
    <property type="entry name" value="PP2C-like"/>
    <property type="match status" value="1"/>
</dbReference>
<dbReference type="SMART" id="SM00332">
    <property type="entry name" value="PP2Cc"/>
    <property type="match status" value="1"/>
</dbReference>
<gene>
    <name evidence="2" type="ORF">PNV70_06865</name>
    <name evidence="3" type="ORF">PNW00_12600</name>
</gene>
<protein>
    <submittedName>
        <fullName evidence="2">Stp1/IreP family PP2C-type Ser/Thr phosphatase</fullName>
    </submittedName>
</protein>